<organism evidence="11 12">
    <name type="scientific">Canna indica</name>
    <name type="common">Indian-shot</name>
    <dbReference type="NCBI Taxonomy" id="4628"/>
    <lineage>
        <taxon>Eukaryota</taxon>
        <taxon>Viridiplantae</taxon>
        <taxon>Streptophyta</taxon>
        <taxon>Embryophyta</taxon>
        <taxon>Tracheophyta</taxon>
        <taxon>Spermatophyta</taxon>
        <taxon>Magnoliopsida</taxon>
        <taxon>Liliopsida</taxon>
        <taxon>Zingiberales</taxon>
        <taxon>Cannaceae</taxon>
        <taxon>Canna</taxon>
    </lineage>
</organism>
<evidence type="ECO:0000313" key="12">
    <source>
        <dbReference type="Proteomes" id="UP001327560"/>
    </source>
</evidence>
<keyword evidence="3" id="KW-0964">Secreted</keyword>
<dbReference type="Pfam" id="PF00560">
    <property type="entry name" value="LRR_1"/>
    <property type="match status" value="2"/>
</dbReference>
<keyword evidence="8" id="KW-0379">Hydroxylation</keyword>
<dbReference type="PANTHER" id="PTHR32093">
    <property type="entry name" value="LEUCINE-RICH REPEAT EXTENSIN-LIKE PROTEIN 3-RELATED"/>
    <property type="match status" value="1"/>
</dbReference>
<dbReference type="SUPFAM" id="SSF52058">
    <property type="entry name" value="L domain-like"/>
    <property type="match status" value="1"/>
</dbReference>
<sequence>MATSNHQVFFVFFCFFLSPYFLVPSTAMFSAIAELINYRTVNWTLGPPFNSYYTPSPQPGVSSPIVEDVVPSDISGNINTSDVNTNTTDQRSNMSTSSHDEYEIPKVSLYIPNPLLKRAHTALHAWKKTIFSDPNNFTGNWVGGNVCAYNGIVCAPSLDDPAQHAVAGIDFNGADIAGHLPVELSHFKEVAFIHVNSNRFQGKIPQNLSSLVHLEELDFSNNGFVGPFPREVLKLPNLRYLDLRFNNFEGPIPPEIFDKDFDALFLNNNQFNATLPNNMGNSNASVIVLANNNFKGQIPKSVGKMGITLNEIILTGNKFSGCLPREIGLLGNVTVMDLSFNSFGGTLPKRMITGLQNVELLNLSYNELTGIVTKSICCLKHLANFTYSSNYFIGEVLKCSKKSDAVFDGKDNCMVGQGQRTTAECALVAKHQLSCGRKKIKSSLSPSIDRLVRPPPLPLENLPPVNGFDYASPPPPMFDGY</sequence>
<dbReference type="SMART" id="SM00369">
    <property type="entry name" value="LRR_TYP"/>
    <property type="match status" value="3"/>
</dbReference>
<keyword evidence="6" id="KW-0677">Repeat</keyword>
<dbReference type="EMBL" id="CP136890">
    <property type="protein sequence ID" value="WOK93515.1"/>
    <property type="molecule type" value="Genomic_DNA"/>
</dbReference>
<evidence type="ECO:0000256" key="3">
    <source>
        <dbReference type="ARBA" id="ARBA00022525"/>
    </source>
</evidence>
<dbReference type="AlphaFoldDB" id="A0AAQ3JS32"/>
<dbReference type="Gene3D" id="3.80.10.10">
    <property type="entry name" value="Ribonuclease Inhibitor"/>
    <property type="match status" value="1"/>
</dbReference>
<keyword evidence="7" id="KW-0325">Glycoprotein</keyword>
<evidence type="ECO:0000256" key="10">
    <source>
        <dbReference type="SAM" id="MobiDB-lite"/>
    </source>
</evidence>
<dbReference type="FunFam" id="3.80.10.10:FF:000224">
    <property type="entry name" value="Leucine-rich repeat extensin-like protein 1"/>
    <property type="match status" value="1"/>
</dbReference>
<keyword evidence="4" id="KW-0433">Leucine-rich repeat</keyword>
<keyword evidence="5" id="KW-0732">Signal</keyword>
<protein>
    <recommendedName>
        <fullName evidence="9">Cell wall hydroxyproline-rich glycoprotein</fullName>
    </recommendedName>
</protein>
<gene>
    <name evidence="11" type="ORF">Cni_G02213</name>
</gene>
<evidence type="ECO:0000256" key="9">
    <source>
        <dbReference type="ARBA" id="ARBA00041871"/>
    </source>
</evidence>
<evidence type="ECO:0000256" key="5">
    <source>
        <dbReference type="ARBA" id="ARBA00022729"/>
    </source>
</evidence>
<dbReference type="InterPro" id="IPR003591">
    <property type="entry name" value="Leu-rich_rpt_typical-subtyp"/>
</dbReference>
<comment type="subcellular location">
    <subcellularLocation>
        <location evidence="1">Secreted</location>
        <location evidence="1">Cell wall</location>
    </subcellularLocation>
</comment>
<reference evidence="11 12" key="1">
    <citation type="submission" date="2023-10" db="EMBL/GenBank/DDBJ databases">
        <title>Chromosome-scale genome assembly provides insights into flower coloration mechanisms of Canna indica.</title>
        <authorList>
            <person name="Li C."/>
        </authorList>
    </citation>
    <scope>NUCLEOTIDE SEQUENCE [LARGE SCALE GENOMIC DNA]</scope>
    <source>
        <tissue evidence="11">Flower</tissue>
    </source>
</reference>
<dbReference type="Proteomes" id="UP001327560">
    <property type="component" value="Chromosome 1"/>
</dbReference>
<dbReference type="InterPro" id="IPR032675">
    <property type="entry name" value="LRR_dom_sf"/>
</dbReference>
<keyword evidence="2" id="KW-0134">Cell wall</keyword>
<evidence type="ECO:0000256" key="8">
    <source>
        <dbReference type="ARBA" id="ARBA00023278"/>
    </source>
</evidence>
<proteinExistence type="predicted"/>
<dbReference type="InterPro" id="IPR001611">
    <property type="entry name" value="Leu-rich_rpt"/>
</dbReference>
<dbReference type="Pfam" id="PF13855">
    <property type="entry name" value="LRR_8"/>
    <property type="match status" value="1"/>
</dbReference>
<accession>A0AAQ3JS32</accession>
<evidence type="ECO:0000256" key="2">
    <source>
        <dbReference type="ARBA" id="ARBA00022512"/>
    </source>
</evidence>
<name>A0AAQ3JS32_9LILI</name>
<evidence type="ECO:0000256" key="4">
    <source>
        <dbReference type="ARBA" id="ARBA00022614"/>
    </source>
</evidence>
<feature type="region of interest" description="Disordered" evidence="10">
    <location>
        <begin position="77"/>
        <end position="97"/>
    </location>
</feature>
<keyword evidence="12" id="KW-1185">Reference proteome</keyword>
<evidence type="ECO:0000313" key="11">
    <source>
        <dbReference type="EMBL" id="WOK93515.1"/>
    </source>
</evidence>
<evidence type="ECO:0000256" key="1">
    <source>
        <dbReference type="ARBA" id="ARBA00004191"/>
    </source>
</evidence>
<dbReference type="PANTHER" id="PTHR32093:SF124">
    <property type="entry name" value="POLLEN-SPECIFIC LEUCINE-RICH REPEAT EXTENSIN-LIKE PROTEIN 1"/>
    <property type="match status" value="1"/>
</dbReference>
<dbReference type="InterPro" id="IPR051582">
    <property type="entry name" value="LRR_extensin-like_regulator"/>
</dbReference>
<evidence type="ECO:0000256" key="7">
    <source>
        <dbReference type="ARBA" id="ARBA00023180"/>
    </source>
</evidence>
<evidence type="ECO:0000256" key="6">
    <source>
        <dbReference type="ARBA" id="ARBA00022737"/>
    </source>
</evidence>